<comment type="caution">
    <text evidence="2">The sequence shown here is derived from an EMBL/GenBank/DDBJ whole genome shotgun (WGS) entry which is preliminary data.</text>
</comment>
<feature type="region of interest" description="Disordered" evidence="1">
    <location>
        <begin position="1"/>
        <end position="39"/>
    </location>
</feature>
<feature type="compositionally biased region" description="Basic residues" evidence="1">
    <location>
        <begin position="171"/>
        <end position="188"/>
    </location>
</feature>
<reference evidence="2" key="1">
    <citation type="submission" date="2023-10" db="EMBL/GenBank/DDBJ databases">
        <authorList>
            <person name="Chen Y."/>
            <person name="Shah S."/>
            <person name="Dougan E. K."/>
            <person name="Thang M."/>
            <person name="Chan C."/>
        </authorList>
    </citation>
    <scope>NUCLEOTIDE SEQUENCE [LARGE SCALE GENOMIC DNA]</scope>
</reference>
<evidence type="ECO:0000256" key="1">
    <source>
        <dbReference type="SAM" id="MobiDB-lite"/>
    </source>
</evidence>
<name>A0ABN9RRU0_9DINO</name>
<evidence type="ECO:0000313" key="3">
    <source>
        <dbReference type="Proteomes" id="UP001189429"/>
    </source>
</evidence>
<keyword evidence="3" id="KW-1185">Reference proteome</keyword>
<feature type="region of interest" description="Disordered" evidence="1">
    <location>
        <begin position="151"/>
        <end position="188"/>
    </location>
</feature>
<dbReference type="Proteomes" id="UP001189429">
    <property type="component" value="Unassembled WGS sequence"/>
</dbReference>
<gene>
    <name evidence="2" type="ORF">PCOR1329_LOCUS22868</name>
</gene>
<accession>A0ABN9RRU0</accession>
<dbReference type="EMBL" id="CAUYUJ010007680">
    <property type="protein sequence ID" value="CAK0821643.1"/>
    <property type="molecule type" value="Genomic_DNA"/>
</dbReference>
<organism evidence="2 3">
    <name type="scientific">Prorocentrum cordatum</name>
    <dbReference type="NCBI Taxonomy" id="2364126"/>
    <lineage>
        <taxon>Eukaryota</taxon>
        <taxon>Sar</taxon>
        <taxon>Alveolata</taxon>
        <taxon>Dinophyceae</taxon>
        <taxon>Prorocentrales</taxon>
        <taxon>Prorocentraceae</taxon>
        <taxon>Prorocentrum</taxon>
    </lineage>
</organism>
<protein>
    <submittedName>
        <fullName evidence="2">Uncharacterized protein</fullName>
    </submittedName>
</protein>
<sequence length="188" mass="20382">MECCAGPCSEDPGRDQLRHVGDQSQPPIDSPPQQDRNDPVIQAFTKIPPSIQFVRCTKSAGDRRLPANPAVPRVGYVQNAGVVAENRPGLVQRSVEVEDAAVCRPRAPGPPGPKRVKKGARLLTASPPFQESSCRATCPSALWGTQRSLEIWPSPAASNPKGLETEPAPRPPRKRRTSLAKYPLARRT</sequence>
<evidence type="ECO:0000313" key="2">
    <source>
        <dbReference type="EMBL" id="CAK0821643.1"/>
    </source>
</evidence>
<feature type="compositionally biased region" description="Basic and acidic residues" evidence="1">
    <location>
        <begin position="11"/>
        <end position="21"/>
    </location>
</feature>
<feature type="compositionally biased region" description="Low complexity" evidence="1">
    <location>
        <begin position="22"/>
        <end position="34"/>
    </location>
</feature>
<proteinExistence type="predicted"/>